<dbReference type="InterPro" id="IPR002300">
    <property type="entry name" value="aa-tRNA-synth_Ia"/>
</dbReference>
<organism evidence="16 17">
    <name type="scientific">Vittaforma corneae (strain ATCC 50505)</name>
    <name type="common">Microsporidian parasite</name>
    <name type="synonym">Nosema corneum</name>
    <dbReference type="NCBI Taxonomy" id="993615"/>
    <lineage>
        <taxon>Eukaryota</taxon>
        <taxon>Fungi</taxon>
        <taxon>Fungi incertae sedis</taxon>
        <taxon>Microsporidia</taxon>
        <taxon>Nosematidae</taxon>
        <taxon>Vittaforma</taxon>
    </lineage>
</organism>
<keyword evidence="8 13" id="KW-0648">Protein biosynthesis</keyword>
<dbReference type="InterPro" id="IPR009080">
    <property type="entry name" value="tRNAsynth_Ia_anticodon-bd"/>
</dbReference>
<dbReference type="OrthoDB" id="1706657at2759"/>
<dbReference type="OMA" id="EIIVIHK"/>
<keyword evidence="7 13" id="KW-0067">ATP-binding</keyword>
<evidence type="ECO:0000256" key="5">
    <source>
        <dbReference type="ARBA" id="ARBA00022598"/>
    </source>
</evidence>
<dbReference type="GO" id="GO:0005829">
    <property type="term" value="C:cytosol"/>
    <property type="evidence" value="ECO:0007669"/>
    <property type="project" value="EnsemblFungi"/>
</dbReference>
<keyword evidence="9 13" id="KW-0030">Aminoacyl-tRNA synthetase</keyword>
<comment type="subcellular location">
    <subcellularLocation>
        <location evidence="1">Cytoplasm</location>
    </subcellularLocation>
</comment>
<evidence type="ECO:0000256" key="6">
    <source>
        <dbReference type="ARBA" id="ARBA00022741"/>
    </source>
</evidence>
<dbReference type="GO" id="GO:1990825">
    <property type="term" value="F:sequence-specific mRNA binding"/>
    <property type="evidence" value="ECO:0007669"/>
    <property type="project" value="EnsemblFungi"/>
</dbReference>
<reference evidence="17" key="1">
    <citation type="submission" date="2011-05" db="EMBL/GenBank/DDBJ databases">
        <title>The genome sequence of Vittaforma corneae strain ATCC 50505.</title>
        <authorList>
            <consortium name="The Broad Institute Genome Sequencing Platform"/>
            <person name="Cuomo C."/>
            <person name="Didier E."/>
            <person name="Bowers L."/>
            <person name="Young S.K."/>
            <person name="Zeng Q."/>
            <person name="Gargeya S."/>
            <person name="Fitzgerald M."/>
            <person name="Haas B."/>
            <person name="Abouelleil A."/>
            <person name="Alvarado L."/>
            <person name="Arachchi H.M."/>
            <person name="Berlin A."/>
            <person name="Chapman S.B."/>
            <person name="Gearin G."/>
            <person name="Goldberg J."/>
            <person name="Griggs A."/>
            <person name="Gujja S."/>
            <person name="Hansen M."/>
            <person name="Heiman D."/>
            <person name="Howarth C."/>
            <person name="Larimer J."/>
            <person name="Lui A."/>
            <person name="MacDonald P.J.P."/>
            <person name="McCowen C."/>
            <person name="Montmayeur A."/>
            <person name="Murphy C."/>
            <person name="Neiman D."/>
            <person name="Pearson M."/>
            <person name="Priest M."/>
            <person name="Roberts A."/>
            <person name="Saif S."/>
            <person name="Shea T."/>
            <person name="Sisk P."/>
            <person name="Stolte C."/>
            <person name="Sykes S."/>
            <person name="Wortman J."/>
            <person name="Nusbaum C."/>
            <person name="Birren B."/>
        </authorList>
    </citation>
    <scope>NUCLEOTIDE SEQUENCE [LARGE SCALE GENOMIC DNA]</scope>
    <source>
        <strain evidence="17">ATCC 50505</strain>
    </source>
</reference>
<evidence type="ECO:0000256" key="2">
    <source>
        <dbReference type="ARBA" id="ARBA00005594"/>
    </source>
</evidence>
<evidence type="ECO:0000256" key="10">
    <source>
        <dbReference type="ARBA" id="ARBA00032665"/>
    </source>
</evidence>
<keyword evidence="5 13" id="KW-0436">Ligase</keyword>
<dbReference type="NCBIfam" id="TIGR00392">
    <property type="entry name" value="ileS"/>
    <property type="match status" value="1"/>
</dbReference>
<dbReference type="PANTHER" id="PTHR42780">
    <property type="entry name" value="SOLEUCYL-TRNA SYNTHETASE"/>
    <property type="match status" value="1"/>
</dbReference>
<dbReference type="Gene3D" id="1.10.730.10">
    <property type="entry name" value="Isoleucyl-tRNA Synthetase, Domain 1"/>
    <property type="match status" value="1"/>
</dbReference>
<evidence type="ECO:0000256" key="8">
    <source>
        <dbReference type="ARBA" id="ARBA00022917"/>
    </source>
</evidence>
<dbReference type="InParanoid" id="L2GPZ1"/>
<evidence type="ECO:0000256" key="11">
    <source>
        <dbReference type="ARBA" id="ARBA00048359"/>
    </source>
</evidence>
<feature type="domain" description="Methionyl/Valyl/Leucyl/Isoleucyl-tRNA synthetase anticodon-binding" evidence="15">
    <location>
        <begin position="681"/>
        <end position="814"/>
    </location>
</feature>
<evidence type="ECO:0000256" key="1">
    <source>
        <dbReference type="ARBA" id="ARBA00004496"/>
    </source>
</evidence>
<evidence type="ECO:0000313" key="17">
    <source>
        <dbReference type="Proteomes" id="UP000011082"/>
    </source>
</evidence>
<proteinExistence type="inferred from homology"/>
<dbReference type="InterPro" id="IPR002301">
    <property type="entry name" value="Ile-tRNA-ligase"/>
</dbReference>
<dbReference type="Pfam" id="PF19302">
    <property type="entry name" value="DUF5915"/>
    <property type="match status" value="1"/>
</dbReference>
<dbReference type="FunCoup" id="L2GPZ1">
    <property type="interactions" value="224"/>
</dbReference>
<dbReference type="Pfam" id="PF00133">
    <property type="entry name" value="tRNA-synt_1"/>
    <property type="match status" value="1"/>
</dbReference>
<dbReference type="Gene3D" id="3.40.50.620">
    <property type="entry name" value="HUPs"/>
    <property type="match status" value="2"/>
</dbReference>
<dbReference type="SUPFAM" id="SSF52374">
    <property type="entry name" value="Nucleotidylyl transferase"/>
    <property type="match status" value="1"/>
</dbReference>
<dbReference type="STRING" id="993615.L2GPZ1"/>
<dbReference type="EC" id="6.1.1.5" evidence="3"/>
<dbReference type="GO" id="GO:0005524">
    <property type="term" value="F:ATP binding"/>
    <property type="evidence" value="ECO:0007669"/>
    <property type="project" value="UniProtKB-KW"/>
</dbReference>
<accession>L2GPZ1</accession>
<dbReference type="SUPFAM" id="SSF50677">
    <property type="entry name" value="ValRS/IleRS/LeuRS editing domain"/>
    <property type="match status" value="1"/>
</dbReference>
<evidence type="ECO:0000256" key="9">
    <source>
        <dbReference type="ARBA" id="ARBA00023146"/>
    </source>
</evidence>
<comment type="similarity">
    <text evidence="2 13">Belongs to the class-I aminoacyl-tRNA synthetase family.</text>
</comment>
<keyword evidence="17" id="KW-1185">Reference proteome</keyword>
<dbReference type="GO" id="GO:0002161">
    <property type="term" value="F:aminoacyl-tRNA deacylase activity"/>
    <property type="evidence" value="ECO:0007669"/>
    <property type="project" value="InterPro"/>
</dbReference>
<sequence>MFAKNISFPKAEEEVIKFWETNDSFKQSLEDSKTKPEYIFYDGPPFATGLPHYGHILSGSIKDTVGRFWHQQGFHVERRFGWDCHGLPVEYEIDKMLNITDRQQVLDMGVAKYNDECKAIVMKYSSEWEKTVTRMGRWVDFRGGYRTMDKAFMESTWFIFKQLWDRNLIYRGYQVMPFSTACKTSLSNFEANLNYNDVSDPSVLIAFPLLKPLNGYEVSLVAWTTTPWTLPSNCGLVVNERFKYDIFKYKEKFYVMHTNRISEYFKDYKIVDGILGSELVGLEYSQPFDFFEHLRAKNFFRVVSADFVSDCNGTAIVHCAPAFGEDDYKTFVAKGLIKQNDEVPCPVDENGKFTLGKYKGIYIKDLDKIILKDINERVLMNARIVHSYPFCWRSDTPLIYKIVPNWFIRVQDHHDQLLRCNEEIHWVPEDIKYKRFHNWLAQARDWSISRNRFWGTPLPVWTTDDYSDMICVGSVAELECLSGRKIEDLHRQFVDDVVIQMNGKTYRRIEEVLDCWFESGSMPYSQSHWPFSCKNIGSKISDIKIKDDDGYLRKDGFPADFIGEGLDQTRGWFYTLHVISTLLFNKPAFRNVIVNGIVLAEDGKKMSKRLKNYPDPAFIFNTYGADSLRLYLFSSPVVEADNLRFSEGGVREVLKVFLLPWYNSLSFLKECSEGDCTTEMDSWILSSFNAFCFNVVDSMKKYRLNPVLNLAIKFVDDLSNWYIRINRRALRNGSKLFTKLLKEFSIVMAPFVPFFSEYCYQSVKDSSDPVSVHQCMYPLVKAFSKHPFNQAKKVIESIRQMREKLRLKLKRPLKSATVVCNEELRSLLSNYTEVIQNECNLLDLLFENETKYKYIITAKPFFDNLKKDPASMKRKIEAIRGLTEDQVFAISKNPLEVDGVVISNSDLLVSKEFVDLNNSSVNDDFGIILDTEINDSIVELADAREFYSFVQKMRKGCGLTMNDKVNVFIDNDYMKRVVSSTYSDVLFGNKGQLVGEGEYPFNEDKIMVSLYKAH</sequence>
<dbReference type="VEuPathDB" id="MicrosporidiaDB:VICG_00491"/>
<dbReference type="Pfam" id="PF08264">
    <property type="entry name" value="Anticodon_1"/>
    <property type="match status" value="1"/>
</dbReference>
<dbReference type="AlphaFoldDB" id="L2GPZ1"/>
<keyword evidence="4" id="KW-0963">Cytoplasm</keyword>
<dbReference type="InterPro" id="IPR023586">
    <property type="entry name" value="Ile-tRNA-ligase_type2"/>
</dbReference>
<evidence type="ECO:0000256" key="3">
    <source>
        <dbReference type="ARBA" id="ARBA00013165"/>
    </source>
</evidence>
<evidence type="ECO:0000259" key="15">
    <source>
        <dbReference type="Pfam" id="PF08264"/>
    </source>
</evidence>
<dbReference type="InterPro" id="IPR013155">
    <property type="entry name" value="M/V/L/I-tRNA-synth_anticd-bd"/>
</dbReference>
<evidence type="ECO:0000256" key="4">
    <source>
        <dbReference type="ARBA" id="ARBA00022490"/>
    </source>
</evidence>
<feature type="domain" description="Aminoacyl-tRNA synthetase class Ia" evidence="14">
    <location>
        <begin position="15"/>
        <end position="643"/>
    </location>
</feature>
<gene>
    <name evidence="16" type="ORF">VICG_00491</name>
</gene>
<evidence type="ECO:0000313" key="16">
    <source>
        <dbReference type="EMBL" id="ELA42392.1"/>
    </source>
</evidence>
<dbReference type="FunFam" id="3.40.50.620:FF:000023">
    <property type="entry name" value="Isoleucyl-tRNA synthetase,cytoplasmic"/>
    <property type="match status" value="1"/>
</dbReference>
<dbReference type="SUPFAM" id="SSF47323">
    <property type="entry name" value="Anticodon-binding domain of a subclass of class I aminoacyl-tRNA synthetases"/>
    <property type="match status" value="1"/>
</dbReference>
<dbReference type="GeneID" id="19881208"/>
<dbReference type="InterPro" id="IPR009008">
    <property type="entry name" value="Val/Leu/Ile-tRNA-synth_edit"/>
</dbReference>
<keyword evidence="6 13" id="KW-0547">Nucleotide-binding</keyword>
<evidence type="ECO:0000256" key="7">
    <source>
        <dbReference type="ARBA" id="ARBA00022840"/>
    </source>
</evidence>
<dbReference type="PRINTS" id="PR00984">
    <property type="entry name" value="TRNASYNTHILE"/>
</dbReference>
<dbReference type="PROSITE" id="PS00178">
    <property type="entry name" value="AA_TRNA_LIGASE_I"/>
    <property type="match status" value="1"/>
</dbReference>
<evidence type="ECO:0000259" key="14">
    <source>
        <dbReference type="Pfam" id="PF00133"/>
    </source>
</evidence>
<dbReference type="HOGENOM" id="CLU_001493_1_1_1"/>
<dbReference type="GO" id="GO:0006428">
    <property type="term" value="P:isoleucyl-tRNA aminoacylation"/>
    <property type="evidence" value="ECO:0007669"/>
    <property type="project" value="EnsemblFungi"/>
</dbReference>
<protein>
    <recommendedName>
        <fullName evidence="12">Probable isoleucine--tRNA ligase, cytoplasmic</fullName>
        <ecNumber evidence="3">6.1.1.5</ecNumber>
    </recommendedName>
    <alternativeName>
        <fullName evidence="10">Isoleucyl-tRNA synthetase</fullName>
    </alternativeName>
</protein>
<dbReference type="InterPro" id="IPR001412">
    <property type="entry name" value="aa-tRNA-synth_I_CS"/>
</dbReference>
<dbReference type="InterPro" id="IPR014729">
    <property type="entry name" value="Rossmann-like_a/b/a_fold"/>
</dbReference>
<dbReference type="RefSeq" id="XP_007603943.1">
    <property type="nucleotide sequence ID" value="XM_007603881.1"/>
</dbReference>
<evidence type="ECO:0000256" key="12">
    <source>
        <dbReference type="ARBA" id="ARBA00072822"/>
    </source>
</evidence>
<dbReference type="GO" id="GO:0004822">
    <property type="term" value="F:isoleucine-tRNA ligase activity"/>
    <property type="evidence" value="ECO:0007669"/>
    <property type="project" value="UniProtKB-EC"/>
</dbReference>
<dbReference type="Proteomes" id="UP000011082">
    <property type="component" value="Unassembled WGS sequence"/>
</dbReference>
<dbReference type="EMBL" id="JH370132">
    <property type="protein sequence ID" value="ELA42392.1"/>
    <property type="molecule type" value="Genomic_DNA"/>
</dbReference>
<comment type="catalytic activity">
    <reaction evidence="11">
        <text>tRNA(Ile) + L-isoleucine + ATP = L-isoleucyl-tRNA(Ile) + AMP + diphosphate</text>
        <dbReference type="Rhea" id="RHEA:11060"/>
        <dbReference type="Rhea" id="RHEA-COMP:9666"/>
        <dbReference type="Rhea" id="RHEA-COMP:9695"/>
        <dbReference type="ChEBI" id="CHEBI:30616"/>
        <dbReference type="ChEBI" id="CHEBI:33019"/>
        <dbReference type="ChEBI" id="CHEBI:58045"/>
        <dbReference type="ChEBI" id="CHEBI:78442"/>
        <dbReference type="ChEBI" id="CHEBI:78528"/>
        <dbReference type="ChEBI" id="CHEBI:456215"/>
        <dbReference type="EC" id="6.1.1.5"/>
    </reaction>
</comment>
<dbReference type="PANTHER" id="PTHR42780:SF1">
    <property type="entry name" value="ISOLEUCINE--TRNA LIGASE, CYTOPLASMIC"/>
    <property type="match status" value="1"/>
</dbReference>
<dbReference type="CDD" id="cd00818">
    <property type="entry name" value="IleRS_core"/>
    <property type="match status" value="1"/>
</dbReference>
<name>L2GPZ1_VITCO</name>
<evidence type="ECO:0000256" key="13">
    <source>
        <dbReference type="RuleBase" id="RU363035"/>
    </source>
</evidence>